<dbReference type="EC" id="3.4.21.53" evidence="9 10"/>
<dbReference type="PRINTS" id="PR00830">
    <property type="entry name" value="ENDOLAPTASE"/>
</dbReference>
<dbReference type="PROSITE" id="PS51787">
    <property type="entry name" value="LON_N"/>
    <property type="match status" value="1"/>
</dbReference>
<evidence type="ECO:0000256" key="1">
    <source>
        <dbReference type="ARBA" id="ARBA00004496"/>
    </source>
</evidence>
<comment type="induction">
    <text evidence="9">By heat shock.</text>
</comment>
<dbReference type="NCBIfam" id="TIGR00763">
    <property type="entry name" value="lon"/>
    <property type="match status" value="1"/>
</dbReference>
<dbReference type="Pfam" id="PF22667">
    <property type="entry name" value="Lon_lid"/>
    <property type="match status" value="1"/>
</dbReference>
<dbReference type="InterPro" id="IPR008268">
    <property type="entry name" value="Peptidase_S16_AS"/>
</dbReference>
<dbReference type="SUPFAM" id="SSF54211">
    <property type="entry name" value="Ribosomal protein S5 domain 2-like"/>
    <property type="match status" value="1"/>
</dbReference>
<dbReference type="PIRSF" id="PIRSF001174">
    <property type="entry name" value="Lon_proteas"/>
    <property type="match status" value="1"/>
</dbReference>
<dbReference type="EMBL" id="NHNT01000002">
    <property type="protein sequence ID" value="OUZ39793.1"/>
    <property type="molecule type" value="Genomic_DNA"/>
</dbReference>
<evidence type="ECO:0000256" key="10">
    <source>
        <dbReference type="PIRNR" id="PIRNR001174"/>
    </source>
</evidence>
<dbReference type="HAMAP" id="MF_01973">
    <property type="entry name" value="lon_bact"/>
    <property type="match status" value="1"/>
</dbReference>
<protein>
    <recommendedName>
        <fullName evidence="9 10">Lon protease</fullName>
        <ecNumber evidence="9 10">3.4.21.53</ecNumber>
    </recommendedName>
    <alternativeName>
        <fullName evidence="9">ATP-dependent protease La</fullName>
    </alternativeName>
</protein>
<sequence length="774" mass="86426">MTKKLTNMPVLPLRGLLVYPTMVLHIDVGRERSIAALEHAMLEDSTIFLVTQKDLRVDSPGKADLYKMGTLAKVKQMLKLPNGTLRILVEGLNRAEMVSYEDSGKFTTADLELFEDELHKDAETEALMRTVLSYFEKYAKSSNKITTETIELVLDIEEPGRLADVIASHLPFKINEKQEVLDITNIKKRLDHLMIRLHDEQEILNLEKKISTKVKQAMERTQKEYYLREQMKAIQTELGDREGKTGEIAELRKKIDSAGMPESTQKVALKELDRYEKLPAASAESGVIRNYLEWLVSIPWTEKTEDRIDIAYAEEILNRDHDGLEKVKERVLEYLSVRQLMNSLRGPILCLAGPPGVGKTSLARSIAESLDRKFVRVSLGGVRDESEIRGHRRTYVGAMPGRIIQGMKKAGTTNPVFLLDEIDKMSNDFRGDPSAAMLEVLDPEQNNTFSDHFIEEPYNLQDVLFIATANDLSTIPAPLLDRMEIINIAGYTEFEKVEITKNHLIPKQMKEHGLKKTQMAMKDEAITDLIRYYTREAGVRGLERQVATVCRKAAKKIVSGEKKKVTVNSKVLVDMLGKHRFRYGQAELENQVGVATGLAYTTVGGDTLQIEVSLTPGKGKLILTGKLGDVMKESAQIALSFVRTLTSDLGVDADYFDQHDIHVHVPEGAVPKDGPSAGITMTTAIVSAITGKAIKREIGMTGEVTLRGRVLPIGGLKEKSLSAHRAGLTTIIIPQDNERDIDDIPETIREQLTFKLVSQAEEVLALALDGGFNK</sequence>
<evidence type="ECO:0000259" key="13">
    <source>
        <dbReference type="PROSITE" id="PS51786"/>
    </source>
</evidence>
<keyword evidence="4 9" id="KW-0547">Nucleotide-binding</keyword>
<proteinExistence type="evidence at transcript level"/>
<evidence type="ECO:0000256" key="9">
    <source>
        <dbReference type="HAMAP-Rule" id="MF_01973"/>
    </source>
</evidence>
<keyword evidence="8 9" id="KW-0346">Stress response</keyword>
<feature type="active site" evidence="9 11">
    <location>
        <position position="676"/>
    </location>
</feature>
<feature type="active site" evidence="9 11">
    <location>
        <position position="719"/>
    </location>
</feature>
<dbReference type="InterPro" id="IPR027417">
    <property type="entry name" value="P-loop_NTPase"/>
</dbReference>
<dbReference type="Proteomes" id="UP000196594">
    <property type="component" value="Unassembled WGS sequence"/>
</dbReference>
<comment type="similarity">
    <text evidence="9 10 11 12">Belongs to the peptidase S16 family.</text>
</comment>
<evidence type="ECO:0000256" key="11">
    <source>
        <dbReference type="PROSITE-ProRule" id="PRU01122"/>
    </source>
</evidence>
<dbReference type="Gene3D" id="1.20.58.1480">
    <property type="match status" value="1"/>
</dbReference>
<accession>A0ABX3ZJE9</accession>
<name>A0ABX3ZJE9_9BACL</name>
<dbReference type="InterPro" id="IPR015947">
    <property type="entry name" value="PUA-like_sf"/>
</dbReference>
<dbReference type="Pfam" id="PF02190">
    <property type="entry name" value="LON_substr_bdg"/>
    <property type="match status" value="1"/>
</dbReference>
<dbReference type="Gene3D" id="3.40.50.300">
    <property type="entry name" value="P-loop containing nucleotide triphosphate hydrolases"/>
    <property type="match status" value="1"/>
</dbReference>
<keyword evidence="3 9" id="KW-0645">Protease</keyword>
<dbReference type="InterPro" id="IPR003593">
    <property type="entry name" value="AAA+_ATPase"/>
</dbReference>
<dbReference type="InterPro" id="IPR027065">
    <property type="entry name" value="Lon_Prtase"/>
</dbReference>
<dbReference type="Gene3D" id="1.20.5.5270">
    <property type="match status" value="1"/>
</dbReference>
<evidence type="ECO:0000259" key="14">
    <source>
        <dbReference type="PROSITE" id="PS51787"/>
    </source>
</evidence>
<evidence type="ECO:0000256" key="12">
    <source>
        <dbReference type="RuleBase" id="RU000591"/>
    </source>
</evidence>
<comment type="subunit">
    <text evidence="9 10">Homohexamer. Organized in a ring with a central cavity.</text>
</comment>
<keyword evidence="6 9" id="KW-0720">Serine protease</keyword>
<dbReference type="Pfam" id="PF05362">
    <property type="entry name" value="Lon_C"/>
    <property type="match status" value="1"/>
</dbReference>
<evidence type="ECO:0000256" key="6">
    <source>
        <dbReference type="ARBA" id="ARBA00022825"/>
    </source>
</evidence>
<dbReference type="InterPro" id="IPR014721">
    <property type="entry name" value="Ribsml_uS5_D2-typ_fold_subgr"/>
</dbReference>
<comment type="function">
    <text evidence="9">ATP-dependent serine protease that mediates the selective degradation of mutant and abnormal proteins as well as certain short-lived regulatory proteins. Required for cellular homeostasis and for survival from DNA damage and developmental changes induced by stress. Degrades polypeptides processively to yield small peptide fragments that are 5 to 10 amino acids long. Binds to DNA in a double-stranded, site-specific manner.</text>
</comment>
<comment type="subcellular location">
    <subcellularLocation>
        <location evidence="1 9 10">Cytoplasm</location>
    </subcellularLocation>
</comment>
<dbReference type="PROSITE" id="PS51786">
    <property type="entry name" value="LON_PROTEOLYTIC"/>
    <property type="match status" value="1"/>
</dbReference>
<dbReference type="SMART" id="SM00464">
    <property type="entry name" value="LON"/>
    <property type="match status" value="1"/>
</dbReference>
<evidence type="ECO:0000313" key="16">
    <source>
        <dbReference type="Proteomes" id="UP000196594"/>
    </source>
</evidence>
<dbReference type="Gene3D" id="1.10.8.60">
    <property type="match status" value="1"/>
</dbReference>
<keyword evidence="16" id="KW-1185">Reference proteome</keyword>
<dbReference type="InterPro" id="IPR008269">
    <property type="entry name" value="Lon_proteolytic"/>
</dbReference>
<feature type="domain" description="Lon N-terminal" evidence="14">
    <location>
        <begin position="8"/>
        <end position="201"/>
    </location>
</feature>
<comment type="catalytic activity">
    <reaction evidence="9 10 11">
        <text>Hydrolysis of proteins in presence of ATP.</text>
        <dbReference type="EC" id="3.4.21.53"/>
    </reaction>
</comment>
<feature type="binding site" evidence="9">
    <location>
        <begin position="353"/>
        <end position="360"/>
    </location>
    <ligand>
        <name>ATP</name>
        <dbReference type="ChEBI" id="CHEBI:30616"/>
    </ligand>
</feature>
<dbReference type="SMART" id="SM00382">
    <property type="entry name" value="AAA"/>
    <property type="match status" value="1"/>
</dbReference>
<comment type="caution">
    <text evidence="15">The sequence shown here is derived from an EMBL/GenBank/DDBJ whole genome shotgun (WGS) entry which is preliminary data.</text>
</comment>
<dbReference type="SUPFAM" id="SSF52540">
    <property type="entry name" value="P-loop containing nucleoside triphosphate hydrolases"/>
    <property type="match status" value="1"/>
</dbReference>
<dbReference type="Gene3D" id="3.30.230.10">
    <property type="match status" value="1"/>
</dbReference>
<dbReference type="InterPro" id="IPR004815">
    <property type="entry name" value="Lon_bac/euk-typ"/>
</dbReference>
<organism evidence="15 16">
    <name type="scientific">Solibacillus kalamii</name>
    <dbReference type="NCBI Taxonomy" id="1748298"/>
    <lineage>
        <taxon>Bacteria</taxon>
        <taxon>Bacillati</taxon>
        <taxon>Bacillota</taxon>
        <taxon>Bacilli</taxon>
        <taxon>Bacillales</taxon>
        <taxon>Caryophanaceae</taxon>
        <taxon>Solibacillus</taxon>
    </lineage>
</organism>
<reference evidence="15 16" key="1">
    <citation type="journal article" date="2017" name="Int. J. Syst. Evol. Microbiol.">
        <title>Solibacillus kalamii sp. nov., isolated from a high-efficiency particulate arrestance filter system used in the International Space Station.</title>
        <authorList>
            <person name="Checinska Sielaff A."/>
            <person name="Kumar R.M."/>
            <person name="Pal D."/>
            <person name="Mayilraj S."/>
            <person name="Venkateswaran K."/>
        </authorList>
    </citation>
    <scope>NUCLEOTIDE SEQUENCE [LARGE SCALE GENOMIC DNA]</scope>
    <source>
        <strain evidence="15 16">ISSFR-015</strain>
    </source>
</reference>
<dbReference type="InterPro" id="IPR027543">
    <property type="entry name" value="Lon_bac"/>
</dbReference>
<gene>
    <name evidence="9" type="primary">lon</name>
    <name evidence="15" type="ORF">CBM15_04605</name>
</gene>
<feature type="domain" description="Lon proteolytic" evidence="13">
    <location>
        <begin position="589"/>
        <end position="770"/>
    </location>
</feature>
<dbReference type="InterPro" id="IPR046336">
    <property type="entry name" value="Lon_prtase_N_sf"/>
</dbReference>
<dbReference type="CDD" id="cd19500">
    <property type="entry name" value="RecA-like_Lon"/>
    <property type="match status" value="1"/>
</dbReference>
<dbReference type="InterPro" id="IPR003111">
    <property type="entry name" value="Lon_prtase_N"/>
</dbReference>
<evidence type="ECO:0000256" key="7">
    <source>
        <dbReference type="ARBA" id="ARBA00022840"/>
    </source>
</evidence>
<dbReference type="InterPro" id="IPR020568">
    <property type="entry name" value="Ribosomal_Su5_D2-typ_SF"/>
</dbReference>
<evidence type="ECO:0000256" key="4">
    <source>
        <dbReference type="ARBA" id="ARBA00022741"/>
    </source>
</evidence>
<keyword evidence="2 9" id="KW-0963">Cytoplasm</keyword>
<dbReference type="NCBIfam" id="NF008053">
    <property type="entry name" value="PRK10787.1"/>
    <property type="match status" value="1"/>
</dbReference>
<dbReference type="SUPFAM" id="SSF88697">
    <property type="entry name" value="PUA domain-like"/>
    <property type="match status" value="1"/>
</dbReference>
<dbReference type="PROSITE" id="PS01046">
    <property type="entry name" value="LON_SER"/>
    <property type="match status" value="1"/>
</dbReference>
<keyword evidence="7 9" id="KW-0067">ATP-binding</keyword>
<evidence type="ECO:0000313" key="15">
    <source>
        <dbReference type="EMBL" id="OUZ39793.1"/>
    </source>
</evidence>
<evidence type="ECO:0000256" key="5">
    <source>
        <dbReference type="ARBA" id="ARBA00022801"/>
    </source>
</evidence>
<dbReference type="InterPro" id="IPR054594">
    <property type="entry name" value="Lon_lid"/>
</dbReference>
<evidence type="ECO:0000256" key="2">
    <source>
        <dbReference type="ARBA" id="ARBA00022490"/>
    </source>
</evidence>
<dbReference type="Gene3D" id="2.30.130.40">
    <property type="entry name" value="LON domain-like"/>
    <property type="match status" value="1"/>
</dbReference>
<keyword evidence="5 9" id="KW-0378">Hydrolase</keyword>
<evidence type="ECO:0000256" key="8">
    <source>
        <dbReference type="ARBA" id="ARBA00023016"/>
    </source>
</evidence>
<dbReference type="Pfam" id="PF00004">
    <property type="entry name" value="AAA"/>
    <property type="match status" value="1"/>
</dbReference>
<dbReference type="InterPro" id="IPR003959">
    <property type="entry name" value="ATPase_AAA_core"/>
</dbReference>
<evidence type="ECO:0000256" key="3">
    <source>
        <dbReference type="ARBA" id="ARBA00022670"/>
    </source>
</evidence>
<dbReference type="PANTHER" id="PTHR10046">
    <property type="entry name" value="ATP DEPENDENT LON PROTEASE FAMILY MEMBER"/>
    <property type="match status" value="1"/>
</dbReference>